<protein>
    <submittedName>
        <fullName evidence="1">HPF/RaiA family ribosome-associated protein</fullName>
    </submittedName>
</protein>
<dbReference type="Pfam" id="PF02482">
    <property type="entry name" value="Ribosomal_S30AE"/>
    <property type="match status" value="1"/>
</dbReference>
<sequence>MNHQYIFTSLTRISDLAETDFVVNKLPREQWQNGDYVVCKITDPGSSILKLELSNGRMRGIIGGELLVGALGERFATLEATGTWRKVGEDLKMTVLTGAGLLGKLTSKSVFMPNLIELVYTGHTFRYGEKLTMDSFIRPESYVPYTTPVILFVGTSMSAGKTTSARIVTNLFKHAGHKVVGAKLTGAGRYKDILAIKDVGADQVMDFVDVGLPSTICPREEYQEKLAQLLSKIEKVKADVAIIEIGASPLEPYNGDIAINAIRDQIKCVILSASDPYAVHGLMEVFDIVPDIVTGVATNTLAGCRMVETLCKVKALNLIDATTTPALKKILSSATGLSLEKQSTEIEPIRFHTHIDFVHTTKEEKLEQLILDKMDHLFEKYNDLIKAHVIIEEEKVSSSKGKICKIELSSPGPRIFASSNEPTFEGSVGETIRDLDRQLLKRKQKMNPHL</sequence>
<dbReference type="EMBL" id="JBEWYP010000001">
    <property type="protein sequence ID" value="MET7028277.1"/>
    <property type="molecule type" value="Genomic_DNA"/>
</dbReference>
<name>A0ABV2TTR6_9FLAO</name>
<evidence type="ECO:0000313" key="1">
    <source>
        <dbReference type="EMBL" id="MET7028277.1"/>
    </source>
</evidence>
<evidence type="ECO:0000313" key="2">
    <source>
        <dbReference type="Proteomes" id="UP001549773"/>
    </source>
</evidence>
<dbReference type="RefSeq" id="WP_354617137.1">
    <property type="nucleotide sequence ID" value="NZ_JBEWYP010000001.1"/>
</dbReference>
<dbReference type="SUPFAM" id="SSF52540">
    <property type="entry name" value="P-loop containing nucleoside triphosphate hydrolases"/>
    <property type="match status" value="1"/>
</dbReference>
<dbReference type="InterPro" id="IPR036567">
    <property type="entry name" value="RHF-like"/>
</dbReference>
<reference evidence="1 2" key="1">
    <citation type="submission" date="2024-07" db="EMBL/GenBank/DDBJ databases">
        <title>The genome sequence of type strain Sediminicola luteus GDMCC 1.2596T.</title>
        <authorList>
            <person name="Liu Y."/>
        </authorList>
    </citation>
    <scope>NUCLEOTIDE SEQUENCE [LARGE SCALE GENOMIC DNA]</scope>
    <source>
        <strain evidence="1 2">GDMCC 1.2596</strain>
    </source>
</reference>
<comment type="caution">
    <text evidence="1">The sequence shown here is derived from an EMBL/GenBank/DDBJ whole genome shotgun (WGS) entry which is preliminary data.</text>
</comment>
<gene>
    <name evidence="1" type="ORF">ABXZ32_02670</name>
</gene>
<dbReference type="InterPro" id="IPR003489">
    <property type="entry name" value="RHF/RaiA"/>
</dbReference>
<proteinExistence type="predicted"/>
<dbReference type="SUPFAM" id="SSF69754">
    <property type="entry name" value="Ribosome binding protein Y (YfiA homologue)"/>
    <property type="match status" value="1"/>
</dbReference>
<organism evidence="1 2">
    <name type="scientific">Sediminicola luteus</name>
    <dbReference type="NCBI Taxonomy" id="319238"/>
    <lineage>
        <taxon>Bacteria</taxon>
        <taxon>Pseudomonadati</taxon>
        <taxon>Bacteroidota</taxon>
        <taxon>Flavobacteriia</taxon>
        <taxon>Flavobacteriales</taxon>
        <taxon>Flavobacteriaceae</taxon>
        <taxon>Sediminicola</taxon>
    </lineage>
</organism>
<dbReference type="Gene3D" id="3.30.160.100">
    <property type="entry name" value="Ribosome hibernation promotion factor-like"/>
    <property type="match status" value="1"/>
</dbReference>
<dbReference type="InterPro" id="IPR027417">
    <property type="entry name" value="P-loop_NTPase"/>
</dbReference>
<accession>A0ABV2TTR6</accession>
<dbReference type="Gene3D" id="3.40.50.300">
    <property type="entry name" value="P-loop containing nucleotide triphosphate hydrolases"/>
    <property type="match status" value="1"/>
</dbReference>
<keyword evidence="2" id="KW-1185">Reference proteome</keyword>
<dbReference type="Proteomes" id="UP001549773">
    <property type="component" value="Unassembled WGS sequence"/>
</dbReference>